<evidence type="ECO:0000256" key="1">
    <source>
        <dbReference type="SAM" id="MobiDB-lite"/>
    </source>
</evidence>
<sequence length="52" mass="5602">LQCTACLWPWALGPGAWGRSWALGLSPEDSQTPVVGQAVGRRAARINPQNEE</sequence>
<reference evidence="3 4" key="1">
    <citation type="submission" date="2011-02" db="EMBL/GenBank/DDBJ databases">
        <title>The Genome Sequence of Sphaeroforma arctica JP610.</title>
        <authorList>
            <consortium name="The Broad Institute Genome Sequencing Platform"/>
            <person name="Russ C."/>
            <person name="Cuomo C."/>
            <person name="Young S.K."/>
            <person name="Zeng Q."/>
            <person name="Gargeya S."/>
            <person name="Alvarado L."/>
            <person name="Berlin A."/>
            <person name="Chapman S.B."/>
            <person name="Chen Z."/>
            <person name="Freedman E."/>
            <person name="Gellesch M."/>
            <person name="Goldberg J."/>
            <person name="Griggs A."/>
            <person name="Gujja S."/>
            <person name="Heilman E."/>
            <person name="Heiman D."/>
            <person name="Howarth C."/>
            <person name="Mehta T."/>
            <person name="Neiman D."/>
            <person name="Pearson M."/>
            <person name="Roberts A."/>
            <person name="Saif S."/>
            <person name="Shea T."/>
            <person name="Shenoy N."/>
            <person name="Sisk P."/>
            <person name="Stolte C."/>
            <person name="Sykes S."/>
            <person name="White J."/>
            <person name="Yandava C."/>
            <person name="Burger G."/>
            <person name="Gray M.W."/>
            <person name="Holland P.W.H."/>
            <person name="King N."/>
            <person name="Lang F.B.F."/>
            <person name="Roger A.J."/>
            <person name="Ruiz-Trillo I."/>
            <person name="Haas B."/>
            <person name="Nusbaum C."/>
            <person name="Birren B."/>
        </authorList>
    </citation>
    <scope>NUCLEOTIDE SEQUENCE [LARGE SCALE GENOMIC DNA]</scope>
    <source>
        <strain evidence="3 4">JP610</strain>
    </source>
</reference>
<keyword evidence="2" id="KW-0732">Signal</keyword>
<dbReference type="EMBL" id="KQ245212">
    <property type="protein sequence ID" value="KNC73743.1"/>
    <property type="molecule type" value="Genomic_DNA"/>
</dbReference>
<evidence type="ECO:0000313" key="4">
    <source>
        <dbReference type="Proteomes" id="UP000054560"/>
    </source>
</evidence>
<keyword evidence="4" id="KW-1185">Reference proteome</keyword>
<feature type="non-terminal residue" evidence="3">
    <location>
        <position position="1"/>
    </location>
</feature>
<dbReference type="AlphaFoldDB" id="A0A0L0FCE3"/>
<dbReference type="Proteomes" id="UP000054560">
    <property type="component" value="Unassembled WGS sequence"/>
</dbReference>
<dbReference type="GeneID" id="25914206"/>
<evidence type="ECO:0000256" key="2">
    <source>
        <dbReference type="SAM" id="SignalP"/>
    </source>
</evidence>
<feature type="region of interest" description="Disordered" evidence="1">
    <location>
        <begin position="32"/>
        <end position="52"/>
    </location>
</feature>
<organism evidence="3 4">
    <name type="scientific">Sphaeroforma arctica JP610</name>
    <dbReference type="NCBI Taxonomy" id="667725"/>
    <lineage>
        <taxon>Eukaryota</taxon>
        <taxon>Ichthyosporea</taxon>
        <taxon>Ichthyophonida</taxon>
        <taxon>Sphaeroforma</taxon>
    </lineage>
</organism>
<proteinExistence type="predicted"/>
<name>A0A0L0FCE3_9EUKA</name>
<evidence type="ECO:0000313" key="3">
    <source>
        <dbReference type="EMBL" id="KNC73743.1"/>
    </source>
</evidence>
<gene>
    <name evidence="3" type="ORF">SARC_13702</name>
</gene>
<dbReference type="RefSeq" id="XP_014147645.1">
    <property type="nucleotide sequence ID" value="XM_014292170.1"/>
</dbReference>
<feature type="signal peptide" evidence="2">
    <location>
        <begin position="1"/>
        <end position="18"/>
    </location>
</feature>
<feature type="chain" id="PRO_5005538626" evidence="2">
    <location>
        <begin position="19"/>
        <end position="52"/>
    </location>
</feature>
<protein>
    <submittedName>
        <fullName evidence="3">Uncharacterized protein</fullName>
    </submittedName>
</protein>
<accession>A0A0L0FCE3</accession>